<dbReference type="STRING" id="180088.A0A1J8PYN2"/>
<keyword evidence="2" id="KW-1185">Reference proteome</keyword>
<dbReference type="OrthoDB" id="2430314at2759"/>
<dbReference type="AlphaFoldDB" id="A0A1J8PYN2"/>
<accession>A0A1J8PYN2</accession>
<dbReference type="EMBL" id="LVVM01004464">
    <property type="protein sequence ID" value="OJA12867.1"/>
    <property type="molecule type" value="Genomic_DNA"/>
</dbReference>
<sequence length="136" mass="15495">MHPNDLNTDFDPLDELDTLDQYDNVIEECSDSVDEDGQLNGEELHWINMFCDAGRLLLMLLAKYSKPYHTSALSGMGWVNELLTGHPNRIQCELGCRDSKYVTLEEQLAIFLYACVTGLSVRHLGERCGYNNWCFA</sequence>
<name>A0A1J8PYN2_9AGAM</name>
<protein>
    <submittedName>
        <fullName evidence="1">Uncharacterized protein</fullName>
    </submittedName>
</protein>
<organism evidence="1 2">
    <name type="scientific">Rhizopogon vesiculosus</name>
    <dbReference type="NCBI Taxonomy" id="180088"/>
    <lineage>
        <taxon>Eukaryota</taxon>
        <taxon>Fungi</taxon>
        <taxon>Dikarya</taxon>
        <taxon>Basidiomycota</taxon>
        <taxon>Agaricomycotina</taxon>
        <taxon>Agaricomycetes</taxon>
        <taxon>Agaricomycetidae</taxon>
        <taxon>Boletales</taxon>
        <taxon>Suillineae</taxon>
        <taxon>Rhizopogonaceae</taxon>
        <taxon>Rhizopogon</taxon>
    </lineage>
</organism>
<proteinExistence type="predicted"/>
<reference evidence="1 2" key="1">
    <citation type="submission" date="2016-03" db="EMBL/GenBank/DDBJ databases">
        <title>Comparative genomics of the ectomycorrhizal sister species Rhizopogon vinicolor and Rhizopogon vesiculosus (Basidiomycota: Boletales) reveals a divergence of the mating type B locus.</title>
        <authorList>
            <person name="Mujic A.B."/>
            <person name="Kuo A."/>
            <person name="Tritt A."/>
            <person name="Lipzen A."/>
            <person name="Chen C."/>
            <person name="Johnson J."/>
            <person name="Sharma A."/>
            <person name="Barry K."/>
            <person name="Grigoriev I.V."/>
            <person name="Spatafora J.W."/>
        </authorList>
    </citation>
    <scope>NUCLEOTIDE SEQUENCE [LARGE SCALE GENOMIC DNA]</scope>
    <source>
        <strain evidence="1 2">AM-OR11-056</strain>
    </source>
</reference>
<evidence type="ECO:0000313" key="1">
    <source>
        <dbReference type="EMBL" id="OJA12867.1"/>
    </source>
</evidence>
<evidence type="ECO:0000313" key="2">
    <source>
        <dbReference type="Proteomes" id="UP000183567"/>
    </source>
</evidence>
<gene>
    <name evidence="1" type="ORF">AZE42_10211</name>
</gene>
<comment type="caution">
    <text evidence="1">The sequence shown here is derived from an EMBL/GenBank/DDBJ whole genome shotgun (WGS) entry which is preliminary data.</text>
</comment>
<dbReference type="Proteomes" id="UP000183567">
    <property type="component" value="Unassembled WGS sequence"/>
</dbReference>